<dbReference type="Pfam" id="PF13411">
    <property type="entry name" value="MerR_1"/>
    <property type="match status" value="1"/>
</dbReference>
<evidence type="ECO:0000256" key="1">
    <source>
        <dbReference type="SAM" id="Coils"/>
    </source>
</evidence>
<gene>
    <name evidence="3" type="ORF">DND132_0244</name>
</gene>
<name>F0JE21_9BACT</name>
<dbReference type="AlphaFoldDB" id="F0JE21"/>
<evidence type="ECO:0000259" key="2">
    <source>
        <dbReference type="Pfam" id="PF13411"/>
    </source>
</evidence>
<proteinExistence type="predicted"/>
<dbReference type="eggNOG" id="COG0789">
    <property type="taxonomic scope" value="Bacteria"/>
</dbReference>
<feature type="domain" description="HTH merR-type" evidence="2">
    <location>
        <begin position="7"/>
        <end position="73"/>
    </location>
</feature>
<dbReference type="SMR" id="F0JE21"/>
<dbReference type="HOGENOM" id="CLU_929771_0_0_7"/>
<evidence type="ECO:0000313" key="4">
    <source>
        <dbReference type="Proteomes" id="UP000007845"/>
    </source>
</evidence>
<organism evidence="3 4">
    <name type="scientific">Pseudodesulfovibrio mercurii</name>
    <dbReference type="NCBI Taxonomy" id="641491"/>
    <lineage>
        <taxon>Bacteria</taxon>
        <taxon>Pseudomonadati</taxon>
        <taxon>Thermodesulfobacteriota</taxon>
        <taxon>Desulfovibrionia</taxon>
        <taxon>Desulfovibrionales</taxon>
        <taxon>Desulfovibrionaceae</taxon>
    </lineage>
</organism>
<dbReference type="GO" id="GO:0006355">
    <property type="term" value="P:regulation of DNA-templated transcription"/>
    <property type="evidence" value="ECO:0007669"/>
    <property type="project" value="InterPro"/>
</dbReference>
<reference evidence="3 4" key="1">
    <citation type="journal article" date="2011" name="J. Bacteriol.">
        <title>Genome sequence of the mercury-methylating strain Desulfovibrio desulfuricans ND132.</title>
        <authorList>
            <person name="Brown S.D."/>
            <person name="Gilmour C.C."/>
            <person name="Kucken A.M."/>
            <person name="Wall J.D."/>
            <person name="Elias D.A."/>
            <person name="Brandt C.C."/>
            <person name="Podar M."/>
            <person name="Chertkov O."/>
            <person name="Held B."/>
            <person name="Bruce D.C."/>
            <person name="Detter J.C."/>
            <person name="Tapia R."/>
            <person name="Han C.S."/>
            <person name="Goodwin L.A."/>
            <person name="Cheng J.F."/>
            <person name="Pitluck S."/>
            <person name="Woyke T."/>
            <person name="Mikhailova N."/>
            <person name="Ivanova N.N."/>
            <person name="Han J."/>
            <person name="Lucas S."/>
            <person name="Lapidus A.L."/>
            <person name="Land M.L."/>
            <person name="Hauser L.J."/>
            <person name="Palumbo A.V."/>
        </authorList>
    </citation>
    <scope>NUCLEOTIDE SEQUENCE [LARGE SCALE GENOMIC DNA]</scope>
    <source>
        <strain evidence="3 4">ND132</strain>
    </source>
</reference>
<dbReference type="SUPFAM" id="SSF46955">
    <property type="entry name" value="Putative DNA-binding domain"/>
    <property type="match status" value="1"/>
</dbReference>
<dbReference type="STRING" id="641491.DND132_0244"/>
<accession>F0JE21</accession>
<dbReference type="InterPro" id="IPR009061">
    <property type="entry name" value="DNA-bd_dom_put_sf"/>
</dbReference>
<sequence length="295" mass="33507">MNRKFISLREVGRRLDIPPSTIVYYKDKFERFIPSEGGGGRRTRYPVEVLEIFRRIRGMFNDNWSTEQIEHELALKFGMFMNDQQSDQGFEQPVSPGVVQDLAGVLSRMTDALDNQSLFRSEIRSLRDEVAALRAEREAEASRREEDVRVLREEVAALKRRLTAGESGGIIDFPPAEFLASPLVIASGGEYLGVQGKERKHFSLQDFVQLIERKESATVALETSWQRQDGHWVLVVRTQDGESGREQNIILVAKKTVTPSRNTVTEIIRLNIDGNDAPDALLLTLFRQLKTVFNG</sequence>
<dbReference type="KEGG" id="ddn:DND132_0244"/>
<evidence type="ECO:0000313" key="3">
    <source>
        <dbReference type="EMBL" id="EGB13461.1"/>
    </source>
</evidence>
<dbReference type="GO" id="GO:0003677">
    <property type="term" value="F:DNA binding"/>
    <property type="evidence" value="ECO:0007669"/>
    <property type="project" value="InterPro"/>
</dbReference>
<keyword evidence="1" id="KW-0175">Coiled coil</keyword>
<keyword evidence="4" id="KW-1185">Reference proteome</keyword>
<protein>
    <submittedName>
        <fullName evidence="3">Regulatory protein MerR</fullName>
    </submittedName>
</protein>
<feature type="coiled-coil region" evidence="1">
    <location>
        <begin position="123"/>
        <end position="161"/>
    </location>
</feature>
<dbReference type="Gene3D" id="1.10.1660.10">
    <property type="match status" value="1"/>
</dbReference>
<dbReference type="InterPro" id="IPR000551">
    <property type="entry name" value="MerR-type_HTH_dom"/>
</dbReference>
<dbReference type="OrthoDB" id="5447718at2"/>
<dbReference type="Proteomes" id="UP000007845">
    <property type="component" value="Chromosome"/>
</dbReference>
<dbReference type="EMBL" id="CP003220">
    <property type="protein sequence ID" value="EGB13461.1"/>
    <property type="molecule type" value="Genomic_DNA"/>
</dbReference>